<dbReference type="Gene3D" id="3.40.50.10320">
    <property type="entry name" value="LmbE-like"/>
    <property type="match status" value="1"/>
</dbReference>
<dbReference type="PANTHER" id="PTHR12993">
    <property type="entry name" value="N-ACETYLGLUCOSAMINYL-PHOSPHATIDYLINOSITOL DE-N-ACETYLASE-RELATED"/>
    <property type="match status" value="1"/>
</dbReference>
<accession>A0A6J6CQT3</accession>
<dbReference type="AlphaFoldDB" id="A0A6J6CQT3"/>
<dbReference type="EMBL" id="CAEZSX010000055">
    <property type="protein sequence ID" value="CAB4553524.1"/>
    <property type="molecule type" value="Genomic_DNA"/>
</dbReference>
<dbReference type="InterPro" id="IPR003737">
    <property type="entry name" value="GlcNAc_PI_deacetylase-related"/>
</dbReference>
<feature type="transmembrane region" description="Helical" evidence="1">
    <location>
        <begin position="312"/>
        <end position="331"/>
    </location>
</feature>
<dbReference type="SUPFAM" id="SSF102588">
    <property type="entry name" value="LmbE-like"/>
    <property type="match status" value="1"/>
</dbReference>
<evidence type="ECO:0000313" key="2">
    <source>
        <dbReference type="EMBL" id="CAB4553524.1"/>
    </source>
</evidence>
<reference evidence="2" key="1">
    <citation type="submission" date="2020-05" db="EMBL/GenBank/DDBJ databases">
        <authorList>
            <person name="Chiriac C."/>
            <person name="Salcher M."/>
            <person name="Ghai R."/>
            <person name="Kavagutti S V."/>
        </authorList>
    </citation>
    <scope>NUCLEOTIDE SEQUENCE</scope>
</reference>
<name>A0A6J6CQT3_9ZZZZ</name>
<organism evidence="2">
    <name type="scientific">freshwater metagenome</name>
    <dbReference type="NCBI Taxonomy" id="449393"/>
    <lineage>
        <taxon>unclassified sequences</taxon>
        <taxon>metagenomes</taxon>
        <taxon>ecological metagenomes</taxon>
    </lineage>
</organism>
<dbReference type="PANTHER" id="PTHR12993:SF26">
    <property type="entry name" value="1D-MYO-INOSITOL 2-ACETAMIDO-2-DEOXY-ALPHA-D-GLUCOPYRANOSIDE DEACETYLASE"/>
    <property type="match status" value="1"/>
</dbReference>
<keyword evidence="1" id="KW-0812">Transmembrane</keyword>
<feature type="transmembrane region" description="Helical" evidence="1">
    <location>
        <begin position="282"/>
        <end position="305"/>
    </location>
</feature>
<feature type="transmembrane region" description="Helical" evidence="1">
    <location>
        <begin position="343"/>
        <end position="361"/>
    </location>
</feature>
<protein>
    <submittedName>
        <fullName evidence="2">Unannotated protein</fullName>
    </submittedName>
</protein>
<dbReference type="InterPro" id="IPR024078">
    <property type="entry name" value="LmbE-like_dom_sf"/>
</dbReference>
<proteinExistence type="predicted"/>
<keyword evidence="1" id="KW-0472">Membrane</keyword>
<gene>
    <name evidence="2" type="ORF">UFOPK1537_00468</name>
</gene>
<sequence length="376" mass="41111">MAKSSFNAKRVLLVHAHPDDESIFTAHVIANRVEAGAKVMVITLTRGERGRVKLDDLKPLESDLEAMGAFRSNELRNALAVFGDVQHKFAGTRRYLDSGMRLSTFGKAIKSKTTDEMSLSSVSTAVISDDIFQTLSEFKPDAVITYNRKGGFGHPDHKKAHEATAMALRRFARASRTRAPQFWVIAESGERFDVEVGGPKTAAKKKLALEQHASQVSIAKETFSLVPGRDIRYDAPERLRKTSTTPWLWLKPVFIGLWALPLGILLGFAGTLLHSVTASDDAATPIGLIVALVMTFSLALALRLLRNSRGALYLMSFTLAGTVFWLSRPTAAGDALIVDNQAGNIWVYGSLIICAIVILFPKLRPGAWGKKASGHR</sequence>
<dbReference type="GO" id="GO:0016811">
    <property type="term" value="F:hydrolase activity, acting on carbon-nitrogen (but not peptide) bonds, in linear amides"/>
    <property type="evidence" value="ECO:0007669"/>
    <property type="project" value="TreeGrafter"/>
</dbReference>
<evidence type="ECO:0000256" key="1">
    <source>
        <dbReference type="SAM" id="Phobius"/>
    </source>
</evidence>
<dbReference type="Pfam" id="PF02585">
    <property type="entry name" value="PIG-L"/>
    <property type="match status" value="1"/>
</dbReference>
<keyword evidence="1" id="KW-1133">Transmembrane helix</keyword>
<feature type="transmembrane region" description="Helical" evidence="1">
    <location>
        <begin position="248"/>
        <end position="270"/>
    </location>
</feature>